<dbReference type="InterPro" id="IPR052797">
    <property type="entry name" value="RegFact_GeneExpr_CellDeath"/>
</dbReference>
<feature type="domain" description="C2H2-type" evidence="3">
    <location>
        <begin position="240"/>
        <end position="268"/>
    </location>
</feature>
<dbReference type="PANTHER" id="PTHR33936:SF24">
    <property type="entry name" value="C2H2-TYPE DOMAIN-CONTAINING PROTEIN"/>
    <property type="match status" value="1"/>
</dbReference>
<dbReference type="PANTHER" id="PTHR33936">
    <property type="entry name" value="PROTEIN CBG17840"/>
    <property type="match status" value="1"/>
</dbReference>
<dbReference type="InterPro" id="IPR012934">
    <property type="entry name" value="Znf_AD"/>
</dbReference>
<proteinExistence type="predicted"/>
<name>A0A8J9VYG4_9NEOP</name>
<dbReference type="GO" id="GO:0005634">
    <property type="term" value="C:nucleus"/>
    <property type="evidence" value="ECO:0007669"/>
    <property type="project" value="InterPro"/>
</dbReference>
<dbReference type="AlphaFoldDB" id="A0A8J9VYG4"/>
<keyword evidence="1" id="KW-0863">Zinc-finger</keyword>
<keyword evidence="6" id="KW-1185">Reference proteome</keyword>
<dbReference type="PROSITE" id="PS51915">
    <property type="entry name" value="ZAD"/>
    <property type="match status" value="1"/>
</dbReference>
<dbReference type="GO" id="GO:0008270">
    <property type="term" value="F:zinc ion binding"/>
    <property type="evidence" value="ECO:0007669"/>
    <property type="project" value="UniProtKB-UniRule"/>
</dbReference>
<dbReference type="Proteomes" id="UP000838878">
    <property type="component" value="Chromosome 8"/>
</dbReference>
<evidence type="ECO:0000259" key="3">
    <source>
        <dbReference type="PROSITE" id="PS50157"/>
    </source>
</evidence>
<sequence>MDDEEFVGCINCMSTTDLCDLFVCYANNEQTYGQMLETCFDVKVTNDFKYICANCVEKLEKAYTFKLQTVKNIDMLQSIKDEEYLDETILETDESQDKSQTQKIVILRKRGKDGDRREDDDDEEEHEIEALDETTCIYCNLQLDSVEGIHHHIRIVHGLEPRTGRKVRECNLCGASLRDLADHFKRCHNSNFESEERQYACHFCDNVYNSKKACFTHLRMKHGLKLCNDHTPKYSSRDRKKCHICGRDFSQKQILNNHLWKAHGFEVEKRKAFFCPLCSERVSYGANFSAHLSERHNVTEEIEHLEFSTMNDFLLYKSAIQEETKFRFRKTTASKQTIEGVRSHYMCSQSGIYVYQGKGKRPAPERQIYKTGKACPAHMIVTETLDKVLVTFYKTHVGHGTISKYRGMDDSCQSGTSSVRVAIT</sequence>
<dbReference type="InterPro" id="IPR013087">
    <property type="entry name" value="Znf_C2H2_type"/>
</dbReference>
<evidence type="ECO:0000256" key="2">
    <source>
        <dbReference type="PROSITE-ProRule" id="PRU01263"/>
    </source>
</evidence>
<protein>
    <submittedName>
        <fullName evidence="5">Uncharacterized protein</fullName>
    </submittedName>
</protein>
<accession>A0A8J9VYG4</accession>
<keyword evidence="2" id="KW-0479">Metal-binding</keyword>
<evidence type="ECO:0000313" key="6">
    <source>
        <dbReference type="Proteomes" id="UP000838878"/>
    </source>
</evidence>
<dbReference type="PROSITE" id="PS50157">
    <property type="entry name" value="ZINC_FINGER_C2H2_2"/>
    <property type="match status" value="1"/>
</dbReference>
<dbReference type="EMBL" id="OV170228">
    <property type="protein sequence ID" value="CAH0730555.1"/>
    <property type="molecule type" value="Genomic_DNA"/>
</dbReference>
<feature type="binding site" evidence="2">
    <location>
        <position position="55"/>
    </location>
    <ligand>
        <name>Zn(2+)</name>
        <dbReference type="ChEBI" id="CHEBI:29105"/>
    </ligand>
</feature>
<dbReference type="SMART" id="SM00355">
    <property type="entry name" value="ZnF_C2H2"/>
    <property type="match status" value="5"/>
</dbReference>
<keyword evidence="2" id="KW-0862">Zinc</keyword>
<gene>
    <name evidence="5" type="ORF">BINO364_LOCUS15526</name>
</gene>
<feature type="domain" description="ZAD" evidence="4">
    <location>
        <begin position="7"/>
        <end position="79"/>
    </location>
</feature>
<feature type="binding site" evidence="2">
    <location>
        <position position="9"/>
    </location>
    <ligand>
        <name>Zn(2+)</name>
        <dbReference type="ChEBI" id="CHEBI:29105"/>
    </ligand>
</feature>
<evidence type="ECO:0000313" key="5">
    <source>
        <dbReference type="EMBL" id="CAH0730555.1"/>
    </source>
</evidence>
<dbReference type="PROSITE" id="PS00028">
    <property type="entry name" value="ZINC_FINGER_C2H2_1"/>
    <property type="match status" value="3"/>
</dbReference>
<dbReference type="OrthoDB" id="6601382at2759"/>
<feature type="binding site" evidence="2">
    <location>
        <position position="12"/>
    </location>
    <ligand>
        <name>Zn(2+)</name>
        <dbReference type="ChEBI" id="CHEBI:29105"/>
    </ligand>
</feature>
<dbReference type="Gene3D" id="3.30.160.60">
    <property type="entry name" value="Classic Zinc Finger"/>
    <property type="match status" value="1"/>
</dbReference>
<feature type="binding site" evidence="2">
    <location>
        <position position="52"/>
    </location>
    <ligand>
        <name>Zn(2+)</name>
        <dbReference type="ChEBI" id="CHEBI:29105"/>
    </ligand>
</feature>
<organism evidence="5 6">
    <name type="scientific">Brenthis ino</name>
    <name type="common">lesser marbled fritillary</name>
    <dbReference type="NCBI Taxonomy" id="405034"/>
    <lineage>
        <taxon>Eukaryota</taxon>
        <taxon>Metazoa</taxon>
        <taxon>Ecdysozoa</taxon>
        <taxon>Arthropoda</taxon>
        <taxon>Hexapoda</taxon>
        <taxon>Insecta</taxon>
        <taxon>Pterygota</taxon>
        <taxon>Neoptera</taxon>
        <taxon>Endopterygota</taxon>
        <taxon>Lepidoptera</taxon>
        <taxon>Glossata</taxon>
        <taxon>Ditrysia</taxon>
        <taxon>Papilionoidea</taxon>
        <taxon>Nymphalidae</taxon>
        <taxon>Heliconiinae</taxon>
        <taxon>Argynnini</taxon>
        <taxon>Brenthis</taxon>
    </lineage>
</organism>
<evidence type="ECO:0000259" key="4">
    <source>
        <dbReference type="PROSITE" id="PS51915"/>
    </source>
</evidence>
<evidence type="ECO:0000256" key="1">
    <source>
        <dbReference type="PROSITE-ProRule" id="PRU00042"/>
    </source>
</evidence>
<reference evidence="5" key="1">
    <citation type="submission" date="2021-12" db="EMBL/GenBank/DDBJ databases">
        <authorList>
            <person name="Martin H S."/>
        </authorList>
    </citation>
    <scope>NUCLEOTIDE SEQUENCE</scope>
</reference>
<feature type="non-terminal residue" evidence="5">
    <location>
        <position position="424"/>
    </location>
</feature>